<feature type="compositionally biased region" description="Basic residues" evidence="1">
    <location>
        <begin position="1"/>
        <end position="10"/>
    </location>
</feature>
<comment type="caution">
    <text evidence="2">The sequence shown here is derived from an EMBL/GenBank/DDBJ whole genome shotgun (WGS) entry which is preliminary data.</text>
</comment>
<dbReference type="AlphaFoldDB" id="A0A9P1CM71"/>
<feature type="compositionally biased region" description="Basic residues" evidence="1">
    <location>
        <begin position="198"/>
        <end position="214"/>
    </location>
</feature>
<protein>
    <submittedName>
        <fullName evidence="2">Uncharacterized protein</fullName>
    </submittedName>
</protein>
<dbReference type="OrthoDB" id="445338at2759"/>
<reference evidence="2" key="1">
    <citation type="submission" date="2022-10" db="EMBL/GenBank/DDBJ databases">
        <authorList>
            <person name="Chen Y."/>
            <person name="Dougan E. K."/>
            <person name="Chan C."/>
            <person name="Rhodes N."/>
            <person name="Thang M."/>
        </authorList>
    </citation>
    <scope>NUCLEOTIDE SEQUENCE</scope>
</reference>
<evidence type="ECO:0000313" key="4">
    <source>
        <dbReference type="Proteomes" id="UP001152797"/>
    </source>
</evidence>
<dbReference type="Proteomes" id="UP001152797">
    <property type="component" value="Unassembled WGS sequence"/>
</dbReference>
<keyword evidence="4" id="KW-1185">Reference proteome</keyword>
<organism evidence="2">
    <name type="scientific">Cladocopium goreaui</name>
    <dbReference type="NCBI Taxonomy" id="2562237"/>
    <lineage>
        <taxon>Eukaryota</taxon>
        <taxon>Sar</taxon>
        <taxon>Alveolata</taxon>
        <taxon>Dinophyceae</taxon>
        <taxon>Suessiales</taxon>
        <taxon>Symbiodiniaceae</taxon>
        <taxon>Cladocopium</taxon>
    </lineage>
</organism>
<feature type="region of interest" description="Disordered" evidence="1">
    <location>
        <begin position="1"/>
        <end position="59"/>
    </location>
</feature>
<sequence>MPFRHLHLRVKPQPSTASGAEKPCEKPMPSGMPRDPGMAMAEGPPSGYEPCQGNERGGGSMAAVSQLFTRLAQEIEEQKPKNCIHFVVDFLCKHYPEHLHGFASIWQMDPDLERERHEVVNFFKAHKISTAVAAHFTNAGYDTLDTLTTLSPDSLVDVEAFNNVKWLPGHKVRLQQIFSEISARVRAYRQQYGEGARQPRRHQPQQGQHHHAHAERRYDSDHGFHHHAGAHHDSYQPRNHSPPRHEVHSYAHGHAALSHHAQAPQHDQRHVAFAGGFSGGYNGGFAPPQAVAPSMAPCPVTVTAAPCHGGVMAPVPMAGSGLVPCGGSVHGGESGHTSPVRRAAPAMMPAGAAVVRPMEGGMKLQPGLTPSPNIFLSNPGLLPPG</sequence>
<evidence type="ECO:0000313" key="3">
    <source>
        <dbReference type="EMBL" id="CAL4781422.1"/>
    </source>
</evidence>
<gene>
    <name evidence="2" type="ORF">C1SCF055_LOCUS20785</name>
</gene>
<reference evidence="3 4" key="2">
    <citation type="submission" date="2024-05" db="EMBL/GenBank/DDBJ databases">
        <authorList>
            <person name="Chen Y."/>
            <person name="Shah S."/>
            <person name="Dougan E. K."/>
            <person name="Thang M."/>
            <person name="Chan C."/>
        </authorList>
    </citation>
    <scope>NUCLEOTIDE SEQUENCE [LARGE SCALE GENOMIC DNA]</scope>
</reference>
<dbReference type="EMBL" id="CAMXCT030001910">
    <property type="protein sequence ID" value="CAL4781422.1"/>
    <property type="molecule type" value="Genomic_DNA"/>
</dbReference>
<proteinExistence type="predicted"/>
<dbReference type="EMBL" id="CAMXCT020001910">
    <property type="protein sequence ID" value="CAL1147485.1"/>
    <property type="molecule type" value="Genomic_DNA"/>
</dbReference>
<accession>A0A9P1CM71</accession>
<name>A0A9P1CM71_9DINO</name>
<evidence type="ECO:0000313" key="2">
    <source>
        <dbReference type="EMBL" id="CAI3994110.1"/>
    </source>
</evidence>
<feature type="region of interest" description="Disordered" evidence="1">
    <location>
        <begin position="191"/>
        <end position="247"/>
    </location>
</feature>
<dbReference type="EMBL" id="CAMXCT010001910">
    <property type="protein sequence ID" value="CAI3994110.1"/>
    <property type="molecule type" value="Genomic_DNA"/>
</dbReference>
<evidence type="ECO:0000256" key="1">
    <source>
        <dbReference type="SAM" id="MobiDB-lite"/>
    </source>
</evidence>